<comment type="cofactor">
    <cofactor evidence="6">
        <name>Mn(2+)</name>
        <dbReference type="ChEBI" id="CHEBI:29035"/>
    </cofactor>
    <text evidence="6">Binds 2 manganese ions.</text>
</comment>
<dbReference type="STRING" id="1120975.SAMN02746064_00779"/>
<gene>
    <name evidence="6" type="primary">deoB</name>
    <name evidence="9" type="ORF">SAMN02746064_00779</name>
</gene>
<dbReference type="GO" id="GO:0000287">
    <property type="term" value="F:magnesium ion binding"/>
    <property type="evidence" value="ECO:0007669"/>
    <property type="project" value="UniProtKB-UniRule"/>
</dbReference>
<dbReference type="PANTHER" id="PTHR21110">
    <property type="entry name" value="PHOSPHOPENTOMUTASE"/>
    <property type="match status" value="1"/>
</dbReference>
<keyword evidence="4 6" id="KW-0464">Manganese</keyword>
<feature type="binding site" evidence="6">
    <location>
        <position position="11"/>
    </location>
    <ligand>
        <name>Mn(2+)</name>
        <dbReference type="ChEBI" id="CHEBI:29035"/>
        <label>1</label>
    </ligand>
</feature>
<comment type="catalytic activity">
    <reaction evidence="6">
        <text>alpha-D-ribose 1-phosphate = D-ribose 5-phosphate</text>
        <dbReference type="Rhea" id="RHEA:18793"/>
        <dbReference type="ChEBI" id="CHEBI:57720"/>
        <dbReference type="ChEBI" id="CHEBI:78346"/>
        <dbReference type="EC" id="5.4.2.7"/>
    </reaction>
</comment>
<feature type="binding site" evidence="6">
    <location>
        <position position="337"/>
    </location>
    <ligand>
        <name>Mn(2+)</name>
        <dbReference type="ChEBI" id="CHEBI:29035"/>
        <label>2</label>
    </ligand>
</feature>
<dbReference type="NCBIfam" id="NF003766">
    <property type="entry name" value="PRK05362.1"/>
    <property type="match status" value="1"/>
</dbReference>
<comment type="subcellular location">
    <subcellularLocation>
        <location evidence="6">Cytoplasm</location>
    </subcellularLocation>
</comment>
<dbReference type="GO" id="GO:0008973">
    <property type="term" value="F:phosphopentomutase activity"/>
    <property type="evidence" value="ECO:0007669"/>
    <property type="project" value="UniProtKB-UniRule"/>
</dbReference>
<dbReference type="GO" id="GO:0030145">
    <property type="term" value="F:manganese ion binding"/>
    <property type="evidence" value="ECO:0007669"/>
    <property type="project" value="UniProtKB-UniRule"/>
</dbReference>
<keyword evidence="3 6" id="KW-0479">Metal-binding</keyword>
<dbReference type="Pfam" id="PF01676">
    <property type="entry name" value="Metalloenzyme"/>
    <property type="match status" value="1"/>
</dbReference>
<dbReference type="CDD" id="cd16009">
    <property type="entry name" value="PPM"/>
    <property type="match status" value="1"/>
</dbReference>
<dbReference type="GO" id="GO:0006018">
    <property type="term" value="P:2-deoxyribose 1-phosphate catabolic process"/>
    <property type="evidence" value="ECO:0007669"/>
    <property type="project" value="UniProtKB-UniRule"/>
</dbReference>
<dbReference type="NCBIfam" id="TIGR01696">
    <property type="entry name" value="deoB"/>
    <property type="match status" value="1"/>
</dbReference>
<dbReference type="SUPFAM" id="SSF143856">
    <property type="entry name" value="DeoB insert domain-like"/>
    <property type="match status" value="1"/>
</dbReference>
<dbReference type="AlphaFoldDB" id="A0A1M4UI67"/>
<dbReference type="SUPFAM" id="SSF53649">
    <property type="entry name" value="Alkaline phosphatase-like"/>
    <property type="match status" value="1"/>
</dbReference>
<dbReference type="HAMAP" id="MF_00740">
    <property type="entry name" value="Phosphopentomut"/>
    <property type="match status" value="1"/>
</dbReference>
<dbReference type="EC" id="5.4.2.7" evidence="6 7"/>
<dbReference type="UniPathway" id="UPA00087">
    <property type="reaction ID" value="UER00173"/>
</dbReference>
<dbReference type="RefSeq" id="WP_073269770.1">
    <property type="nucleotide sequence ID" value="NZ_FQTU01000003.1"/>
</dbReference>
<feature type="binding site" evidence="6">
    <location>
        <position position="325"/>
    </location>
    <ligand>
        <name>Mn(2+)</name>
        <dbReference type="ChEBI" id="CHEBI:29035"/>
        <label>1</label>
    </ligand>
</feature>
<evidence type="ECO:0000256" key="2">
    <source>
        <dbReference type="ARBA" id="ARBA00022490"/>
    </source>
</evidence>
<keyword evidence="10" id="KW-1185">Reference proteome</keyword>
<evidence type="ECO:0000313" key="9">
    <source>
        <dbReference type="EMBL" id="SHE56348.1"/>
    </source>
</evidence>
<sequence>MASRVIWLVIDSVGIGEMPDAGDYGDEGSNTLENLYRENPSLKLPNLEKMGLGLIEGVSVIPRTENPVAAYGKAAQMSPGKDTTTGHWEMAGIVLEKPFPLFPDGFPPDLIKEFENKIGRKTLGNYPASGTEIINVLGDEHVKTGSPIVYTSGDSVFQIAAHEDVISLEELYRMCETAREMLSGDLAVGRVIARPFTGKGNGNYGRTRNRHDYSLSPYHDTVLNMVESKGLGVYGVGKIFDIFAGSGITKSLKMKDNKQGMEITMSLMEEVDRGLIFVNLVDFDMIYGHRNDVEGYSNALMDFDEQLVKLIGKMDREDVLVINADHGCDPTTESTDHSREYVPVLVYGDSVNPVNIGVRKSFSDIGQTIAEFLQTESIANGESFAWKVLKKT</sequence>
<dbReference type="InterPro" id="IPR024052">
    <property type="entry name" value="Phosphopentomutase_DeoB_cap_sf"/>
</dbReference>
<proteinExistence type="inferred from homology"/>
<evidence type="ECO:0000313" key="10">
    <source>
        <dbReference type="Proteomes" id="UP000184251"/>
    </source>
</evidence>
<dbReference type="Gene3D" id="3.30.70.1250">
    <property type="entry name" value="Phosphopentomutase"/>
    <property type="match status" value="1"/>
</dbReference>
<feature type="binding site" evidence="6">
    <location>
        <position position="289"/>
    </location>
    <ligand>
        <name>Mn(2+)</name>
        <dbReference type="ChEBI" id="CHEBI:29035"/>
        <label>2</label>
    </ligand>
</feature>
<evidence type="ECO:0000256" key="5">
    <source>
        <dbReference type="ARBA" id="ARBA00023235"/>
    </source>
</evidence>
<evidence type="ECO:0000256" key="6">
    <source>
        <dbReference type="HAMAP-Rule" id="MF_00740"/>
    </source>
</evidence>
<feature type="domain" description="Metalloenzyme" evidence="8">
    <location>
        <begin position="4"/>
        <end position="376"/>
    </location>
</feature>
<comment type="similarity">
    <text evidence="1 6">Belongs to the phosphopentomutase family.</text>
</comment>
<comment type="catalytic activity">
    <reaction evidence="6">
        <text>2-deoxy-alpha-D-ribose 1-phosphate = 2-deoxy-D-ribose 5-phosphate</text>
        <dbReference type="Rhea" id="RHEA:27658"/>
        <dbReference type="ChEBI" id="CHEBI:57259"/>
        <dbReference type="ChEBI" id="CHEBI:62877"/>
        <dbReference type="EC" id="5.4.2.7"/>
    </reaction>
</comment>
<keyword evidence="5 6" id="KW-0413">Isomerase</keyword>
<comment type="pathway">
    <text evidence="6">Carbohydrate degradation; 2-deoxy-D-ribose 1-phosphate degradation; D-glyceraldehyde 3-phosphate and acetaldehyde from 2-deoxy-alpha-D-ribose 1-phosphate: step 1/2.</text>
</comment>
<dbReference type="GO" id="GO:0009117">
    <property type="term" value="P:nucleotide metabolic process"/>
    <property type="evidence" value="ECO:0007669"/>
    <property type="project" value="UniProtKB-UniRule"/>
</dbReference>
<reference evidence="9 10" key="1">
    <citation type="submission" date="2016-11" db="EMBL/GenBank/DDBJ databases">
        <authorList>
            <person name="Jaros S."/>
            <person name="Januszkiewicz K."/>
            <person name="Wedrychowicz H."/>
        </authorList>
    </citation>
    <scope>NUCLEOTIDE SEQUENCE [LARGE SCALE GENOMIC DNA]</scope>
    <source>
        <strain evidence="9 10">DSM 14828</strain>
    </source>
</reference>
<protein>
    <recommendedName>
        <fullName evidence="6 7">Phosphopentomutase</fullName>
        <ecNumber evidence="6 7">5.4.2.7</ecNumber>
    </recommendedName>
    <alternativeName>
        <fullName evidence="6">Phosphodeoxyribomutase</fullName>
    </alternativeName>
</protein>
<evidence type="ECO:0000256" key="3">
    <source>
        <dbReference type="ARBA" id="ARBA00022723"/>
    </source>
</evidence>
<comment type="function">
    <text evidence="6">Isomerase that catalyzes the conversion of deoxy-ribose 1-phosphate (dRib-1-P) and ribose 1-phosphate (Rib-1-P) to deoxy-ribose 5-phosphate (dRib-5-P) and ribose 5-phosphate (Rib-5-P), respectively.</text>
</comment>
<name>A0A1M4UI67_9FIRM</name>
<feature type="binding site" evidence="6">
    <location>
        <position position="284"/>
    </location>
    <ligand>
        <name>Mn(2+)</name>
        <dbReference type="ChEBI" id="CHEBI:29035"/>
        <label>2</label>
    </ligand>
</feature>
<dbReference type="PIRSF" id="PIRSF001491">
    <property type="entry name" value="Ppentomutase"/>
    <property type="match status" value="1"/>
</dbReference>
<dbReference type="FunFam" id="3.30.70.1250:FF:000001">
    <property type="entry name" value="Phosphopentomutase"/>
    <property type="match status" value="1"/>
</dbReference>
<keyword evidence="2 6" id="KW-0963">Cytoplasm</keyword>
<dbReference type="InterPro" id="IPR010045">
    <property type="entry name" value="DeoB"/>
</dbReference>
<feature type="binding site" evidence="6">
    <location>
        <position position="326"/>
    </location>
    <ligand>
        <name>Mn(2+)</name>
        <dbReference type="ChEBI" id="CHEBI:29035"/>
        <label>1</label>
    </ligand>
</feature>
<dbReference type="GO" id="GO:0006015">
    <property type="term" value="P:5-phosphoribose 1-diphosphate biosynthetic process"/>
    <property type="evidence" value="ECO:0007669"/>
    <property type="project" value="UniProtKB-UniPathway"/>
</dbReference>
<evidence type="ECO:0000256" key="7">
    <source>
        <dbReference type="NCBIfam" id="TIGR01696"/>
    </source>
</evidence>
<dbReference type="EMBL" id="FQTU01000003">
    <property type="protein sequence ID" value="SHE56348.1"/>
    <property type="molecule type" value="Genomic_DNA"/>
</dbReference>
<dbReference type="GO" id="GO:0043094">
    <property type="term" value="P:metabolic compound salvage"/>
    <property type="evidence" value="ECO:0007669"/>
    <property type="project" value="UniProtKB-UniRule"/>
</dbReference>
<dbReference type="PANTHER" id="PTHR21110:SF0">
    <property type="entry name" value="PHOSPHOPENTOMUTASE"/>
    <property type="match status" value="1"/>
</dbReference>
<dbReference type="Proteomes" id="UP000184251">
    <property type="component" value="Unassembled WGS sequence"/>
</dbReference>
<accession>A0A1M4UI67</accession>
<dbReference type="InterPro" id="IPR006124">
    <property type="entry name" value="Metalloenzyme"/>
</dbReference>
<dbReference type="GO" id="GO:0005829">
    <property type="term" value="C:cytosol"/>
    <property type="evidence" value="ECO:0007669"/>
    <property type="project" value="TreeGrafter"/>
</dbReference>
<dbReference type="Gene3D" id="3.40.720.10">
    <property type="entry name" value="Alkaline Phosphatase, subunit A"/>
    <property type="match status" value="1"/>
</dbReference>
<evidence type="ECO:0000259" key="8">
    <source>
        <dbReference type="Pfam" id="PF01676"/>
    </source>
</evidence>
<dbReference type="OrthoDB" id="9769930at2"/>
<dbReference type="InterPro" id="IPR017850">
    <property type="entry name" value="Alkaline_phosphatase_core_sf"/>
</dbReference>
<organism evidence="9 10">
    <name type="scientific">Alkalibacter saccharofermentans DSM 14828</name>
    <dbReference type="NCBI Taxonomy" id="1120975"/>
    <lineage>
        <taxon>Bacteria</taxon>
        <taxon>Bacillati</taxon>
        <taxon>Bacillota</taxon>
        <taxon>Clostridia</taxon>
        <taxon>Eubacteriales</taxon>
        <taxon>Eubacteriaceae</taxon>
        <taxon>Alkalibacter</taxon>
    </lineage>
</organism>
<evidence type="ECO:0000256" key="1">
    <source>
        <dbReference type="ARBA" id="ARBA00010373"/>
    </source>
</evidence>
<evidence type="ECO:0000256" key="4">
    <source>
        <dbReference type="ARBA" id="ARBA00023211"/>
    </source>
</evidence>